<dbReference type="InterPro" id="IPR037523">
    <property type="entry name" value="VOC_core"/>
</dbReference>
<dbReference type="RefSeq" id="WP_204001103.1">
    <property type="nucleotide sequence ID" value="NZ_BOPG01000045.1"/>
</dbReference>
<dbReference type="CDD" id="cd06587">
    <property type="entry name" value="VOC"/>
    <property type="match status" value="1"/>
</dbReference>
<proteinExistence type="predicted"/>
<keyword evidence="4" id="KW-1185">Reference proteome</keyword>
<keyword evidence="1" id="KW-0479">Metal-binding</keyword>
<comment type="caution">
    <text evidence="3">The sequence shown here is derived from an EMBL/GenBank/DDBJ whole genome shotgun (WGS) entry which is preliminary data.</text>
</comment>
<sequence>MRLDHVGLSVRDLDAASAWYCTAFGYAREVVLRVDPIDLDIVMLIHPVHGDRLELLHRPGSAPGLRAADPARAALSESFGHIAFDVADLDGTYDRVVGLGARAVFAPRPSPEPGVRMAFVADPEGNLVELLSRGGAA</sequence>
<dbReference type="GO" id="GO:0046872">
    <property type="term" value="F:metal ion binding"/>
    <property type="evidence" value="ECO:0007669"/>
    <property type="project" value="UniProtKB-KW"/>
</dbReference>
<dbReference type="Proteomes" id="UP000612585">
    <property type="component" value="Unassembled WGS sequence"/>
</dbReference>
<gene>
    <name evidence="3" type="ORF">Vau01_067690</name>
</gene>
<dbReference type="PROSITE" id="PS51819">
    <property type="entry name" value="VOC"/>
    <property type="match status" value="1"/>
</dbReference>
<evidence type="ECO:0000256" key="1">
    <source>
        <dbReference type="ARBA" id="ARBA00022723"/>
    </source>
</evidence>
<dbReference type="InterPro" id="IPR029068">
    <property type="entry name" value="Glyas_Bleomycin-R_OHBP_Dase"/>
</dbReference>
<dbReference type="Pfam" id="PF00903">
    <property type="entry name" value="Glyoxalase"/>
    <property type="match status" value="1"/>
</dbReference>
<dbReference type="Gene3D" id="3.10.180.10">
    <property type="entry name" value="2,3-Dihydroxybiphenyl 1,2-Dioxygenase, domain 1"/>
    <property type="match status" value="1"/>
</dbReference>
<organism evidence="3 4">
    <name type="scientific">Virgisporangium aurantiacum</name>
    <dbReference type="NCBI Taxonomy" id="175570"/>
    <lineage>
        <taxon>Bacteria</taxon>
        <taxon>Bacillati</taxon>
        <taxon>Actinomycetota</taxon>
        <taxon>Actinomycetes</taxon>
        <taxon>Micromonosporales</taxon>
        <taxon>Micromonosporaceae</taxon>
        <taxon>Virgisporangium</taxon>
    </lineage>
</organism>
<dbReference type="GO" id="GO:0004493">
    <property type="term" value="F:methylmalonyl-CoA epimerase activity"/>
    <property type="evidence" value="ECO:0007669"/>
    <property type="project" value="TreeGrafter"/>
</dbReference>
<evidence type="ECO:0000259" key="2">
    <source>
        <dbReference type="PROSITE" id="PS51819"/>
    </source>
</evidence>
<dbReference type="InterPro" id="IPR004360">
    <property type="entry name" value="Glyas_Fos-R_dOase_dom"/>
</dbReference>
<dbReference type="AlphaFoldDB" id="A0A8J3ZAE2"/>
<dbReference type="SUPFAM" id="SSF54593">
    <property type="entry name" value="Glyoxalase/Bleomycin resistance protein/Dihydroxybiphenyl dioxygenase"/>
    <property type="match status" value="1"/>
</dbReference>
<evidence type="ECO:0000313" key="3">
    <source>
        <dbReference type="EMBL" id="GIJ59253.1"/>
    </source>
</evidence>
<dbReference type="GO" id="GO:0046491">
    <property type="term" value="P:L-methylmalonyl-CoA metabolic process"/>
    <property type="evidence" value="ECO:0007669"/>
    <property type="project" value="TreeGrafter"/>
</dbReference>
<name>A0A8J3ZAE2_9ACTN</name>
<protein>
    <recommendedName>
        <fullName evidence="2">VOC domain-containing protein</fullName>
    </recommendedName>
</protein>
<dbReference type="InterPro" id="IPR051785">
    <property type="entry name" value="MMCE/EMCE_epimerase"/>
</dbReference>
<accession>A0A8J3ZAE2</accession>
<dbReference type="PANTHER" id="PTHR43048">
    <property type="entry name" value="METHYLMALONYL-COA EPIMERASE"/>
    <property type="match status" value="1"/>
</dbReference>
<reference evidence="3" key="1">
    <citation type="submission" date="2021-01" db="EMBL/GenBank/DDBJ databases">
        <title>Whole genome shotgun sequence of Virgisporangium aurantiacum NBRC 16421.</title>
        <authorList>
            <person name="Komaki H."/>
            <person name="Tamura T."/>
        </authorList>
    </citation>
    <scope>NUCLEOTIDE SEQUENCE</scope>
    <source>
        <strain evidence="3">NBRC 16421</strain>
    </source>
</reference>
<evidence type="ECO:0000313" key="4">
    <source>
        <dbReference type="Proteomes" id="UP000612585"/>
    </source>
</evidence>
<feature type="domain" description="VOC" evidence="2">
    <location>
        <begin position="2"/>
        <end position="133"/>
    </location>
</feature>
<dbReference type="EMBL" id="BOPG01000045">
    <property type="protein sequence ID" value="GIJ59253.1"/>
    <property type="molecule type" value="Genomic_DNA"/>
</dbReference>
<dbReference type="PANTHER" id="PTHR43048:SF3">
    <property type="entry name" value="METHYLMALONYL-COA EPIMERASE, MITOCHONDRIAL"/>
    <property type="match status" value="1"/>
</dbReference>